<keyword evidence="2" id="KW-1185">Reference proteome</keyword>
<comment type="caution">
    <text evidence="1">The sequence shown here is derived from an EMBL/GenBank/DDBJ whole genome shotgun (WGS) entry which is preliminary data.</text>
</comment>
<gene>
    <name evidence="1" type="ORF">APLA_LOCUS17147</name>
</gene>
<dbReference type="AlphaFoldDB" id="A0A8S1BKX6"/>
<organism evidence="1 2">
    <name type="scientific">Arctia plantaginis</name>
    <name type="common">Wood tiger moth</name>
    <name type="synonym">Phalaena plantaginis</name>
    <dbReference type="NCBI Taxonomy" id="874455"/>
    <lineage>
        <taxon>Eukaryota</taxon>
        <taxon>Metazoa</taxon>
        <taxon>Ecdysozoa</taxon>
        <taxon>Arthropoda</taxon>
        <taxon>Hexapoda</taxon>
        <taxon>Insecta</taxon>
        <taxon>Pterygota</taxon>
        <taxon>Neoptera</taxon>
        <taxon>Endopterygota</taxon>
        <taxon>Lepidoptera</taxon>
        <taxon>Glossata</taxon>
        <taxon>Ditrysia</taxon>
        <taxon>Noctuoidea</taxon>
        <taxon>Erebidae</taxon>
        <taxon>Arctiinae</taxon>
        <taxon>Arctia</taxon>
    </lineage>
</organism>
<proteinExistence type="predicted"/>
<evidence type="ECO:0000313" key="2">
    <source>
        <dbReference type="Proteomes" id="UP000494106"/>
    </source>
</evidence>
<dbReference type="EMBL" id="CADEBC010000644">
    <property type="protein sequence ID" value="CAB3259793.1"/>
    <property type="molecule type" value="Genomic_DNA"/>
</dbReference>
<accession>A0A8S1BKX6</accession>
<evidence type="ECO:0000313" key="1">
    <source>
        <dbReference type="EMBL" id="CAB3259793.1"/>
    </source>
</evidence>
<reference evidence="1 2" key="1">
    <citation type="submission" date="2020-04" db="EMBL/GenBank/DDBJ databases">
        <authorList>
            <person name="Wallbank WR R."/>
            <person name="Pardo Diaz C."/>
            <person name="Kozak K."/>
            <person name="Martin S."/>
            <person name="Jiggins C."/>
            <person name="Moest M."/>
            <person name="Warren A I."/>
            <person name="Byers J.R.P. K."/>
            <person name="Montejo-Kovacevich G."/>
            <person name="Yen C E."/>
        </authorList>
    </citation>
    <scope>NUCLEOTIDE SEQUENCE [LARGE SCALE GENOMIC DNA]</scope>
</reference>
<sequence length="115" mass="12507">MDLMFSPASYVPNEINLLDPLDLDEEIQPFNPEIGPTSPSTHKPNEAIIPLLAPGINPSSNDPVRIETENDIISLPENVAEQPATSDTQVIVAPTPPTDTSLDLYPMIIILRVPI</sequence>
<dbReference type="Proteomes" id="UP000494106">
    <property type="component" value="Unassembled WGS sequence"/>
</dbReference>
<name>A0A8S1BKX6_ARCPL</name>
<protein>
    <submittedName>
        <fullName evidence="1">Uncharacterized protein</fullName>
    </submittedName>
</protein>